<keyword evidence="2" id="KW-1185">Reference proteome</keyword>
<evidence type="ECO:0000313" key="2">
    <source>
        <dbReference type="Proteomes" id="UP000887159"/>
    </source>
</evidence>
<comment type="caution">
    <text evidence="1">The sequence shown here is derived from an EMBL/GenBank/DDBJ whole genome shotgun (WGS) entry which is preliminary data.</text>
</comment>
<reference evidence="1" key="1">
    <citation type="submission" date="2020-08" db="EMBL/GenBank/DDBJ databases">
        <title>Multicomponent nature underlies the extraordinary mechanical properties of spider dragline silk.</title>
        <authorList>
            <person name="Kono N."/>
            <person name="Nakamura H."/>
            <person name="Mori M."/>
            <person name="Yoshida Y."/>
            <person name="Ohtoshi R."/>
            <person name="Malay A.D."/>
            <person name="Moran D.A.P."/>
            <person name="Tomita M."/>
            <person name="Numata K."/>
            <person name="Arakawa K."/>
        </authorList>
    </citation>
    <scope>NUCLEOTIDE SEQUENCE</scope>
</reference>
<protein>
    <submittedName>
        <fullName evidence="1">Uncharacterized protein</fullName>
    </submittedName>
</protein>
<dbReference type="AlphaFoldDB" id="A0A8X6RAP5"/>
<sequence length="166" mass="18363">MENTGFCTANAVMNGEHGQRNGTTLCLLTNPASTCNILVVRFEFTDTLVRGCGASVLCIVILVLHPEALFRLVLDFTARALVHIAGAQQCVLLAKTAKQPEVLKTMVLPYIQLLPSTIFHQENARPQVQRNVQEVFFLTLQIELLHCPDHSSDLSPIKNVWSILAQ</sequence>
<dbReference type="EMBL" id="BMAU01021068">
    <property type="protein sequence ID" value="GFX89164.1"/>
    <property type="molecule type" value="Genomic_DNA"/>
</dbReference>
<gene>
    <name evidence="1" type="ORF">TNCV_20601</name>
</gene>
<name>A0A8X6RAP5_TRICX</name>
<proteinExistence type="predicted"/>
<organism evidence="1 2">
    <name type="scientific">Trichonephila clavipes</name>
    <name type="common">Golden silk orbweaver</name>
    <name type="synonym">Nephila clavipes</name>
    <dbReference type="NCBI Taxonomy" id="2585209"/>
    <lineage>
        <taxon>Eukaryota</taxon>
        <taxon>Metazoa</taxon>
        <taxon>Ecdysozoa</taxon>
        <taxon>Arthropoda</taxon>
        <taxon>Chelicerata</taxon>
        <taxon>Arachnida</taxon>
        <taxon>Araneae</taxon>
        <taxon>Araneomorphae</taxon>
        <taxon>Entelegynae</taxon>
        <taxon>Araneoidea</taxon>
        <taxon>Nephilidae</taxon>
        <taxon>Trichonephila</taxon>
    </lineage>
</organism>
<accession>A0A8X6RAP5</accession>
<dbReference type="Proteomes" id="UP000887159">
    <property type="component" value="Unassembled WGS sequence"/>
</dbReference>
<evidence type="ECO:0000313" key="1">
    <source>
        <dbReference type="EMBL" id="GFX89164.1"/>
    </source>
</evidence>
<dbReference type="Gene3D" id="3.30.420.10">
    <property type="entry name" value="Ribonuclease H-like superfamily/Ribonuclease H"/>
    <property type="match status" value="1"/>
</dbReference>
<dbReference type="InterPro" id="IPR036397">
    <property type="entry name" value="RNaseH_sf"/>
</dbReference>
<dbReference type="GO" id="GO:0003676">
    <property type="term" value="F:nucleic acid binding"/>
    <property type="evidence" value="ECO:0007669"/>
    <property type="project" value="InterPro"/>
</dbReference>